<dbReference type="Proteomes" id="UP000239872">
    <property type="component" value="Unassembled WGS sequence"/>
</dbReference>
<keyword evidence="2" id="KW-1185">Reference proteome</keyword>
<evidence type="ECO:0000313" key="1">
    <source>
        <dbReference type="EMBL" id="PQJ09598.1"/>
    </source>
</evidence>
<comment type="caution">
    <text evidence="1">The sequence shown here is derived from an EMBL/GenBank/DDBJ whole genome shotgun (WGS) entry which is preliminary data.</text>
</comment>
<dbReference type="AlphaFoldDB" id="A0A2S7SSA6"/>
<proteinExistence type="predicted"/>
<evidence type="ECO:0000313" key="2">
    <source>
        <dbReference type="Proteomes" id="UP000239872"/>
    </source>
</evidence>
<dbReference type="RefSeq" id="WP_105040369.1">
    <property type="nucleotide sequence ID" value="NZ_PPSL01000005.1"/>
</dbReference>
<protein>
    <submittedName>
        <fullName evidence="1">Uncharacterized protein</fullName>
    </submittedName>
</protein>
<name>A0A2S7SSA6_9BACT</name>
<accession>A0A2S7SSA6</accession>
<dbReference type="OrthoDB" id="777398at2"/>
<dbReference type="EMBL" id="PPSL01000005">
    <property type="protein sequence ID" value="PQJ09598.1"/>
    <property type="molecule type" value="Genomic_DNA"/>
</dbReference>
<sequence length="79" mass="8990">MSTKDYNDYQAVAALGLLPDNENPLFLFNSTSKELLLDIVNGRLDPVQMARLELMNRGLDTETGNWIGWPKKSMEDVFK</sequence>
<gene>
    <name evidence="1" type="ORF">CJD36_016800</name>
</gene>
<organism evidence="1 2">
    <name type="scientific">Flavipsychrobacter stenotrophus</name>
    <dbReference type="NCBI Taxonomy" id="2077091"/>
    <lineage>
        <taxon>Bacteria</taxon>
        <taxon>Pseudomonadati</taxon>
        <taxon>Bacteroidota</taxon>
        <taxon>Chitinophagia</taxon>
        <taxon>Chitinophagales</taxon>
        <taxon>Chitinophagaceae</taxon>
        <taxon>Flavipsychrobacter</taxon>
    </lineage>
</organism>
<reference evidence="1 2" key="1">
    <citation type="submission" date="2018-01" db="EMBL/GenBank/DDBJ databases">
        <title>A novel member of the phylum Bacteroidetes isolated from glacier ice.</title>
        <authorList>
            <person name="Liu Q."/>
            <person name="Xin Y.-H."/>
        </authorList>
    </citation>
    <scope>NUCLEOTIDE SEQUENCE [LARGE SCALE GENOMIC DNA]</scope>
    <source>
        <strain evidence="1 2">RB1R16</strain>
    </source>
</reference>